<gene>
    <name evidence="1" type="ORF">Poli38472_011470</name>
</gene>
<protein>
    <submittedName>
        <fullName evidence="1">Uncharacterized protein</fullName>
    </submittedName>
</protein>
<evidence type="ECO:0000313" key="2">
    <source>
        <dbReference type="Proteomes" id="UP000794436"/>
    </source>
</evidence>
<accession>A0A8K1FI44</accession>
<comment type="caution">
    <text evidence="1">The sequence shown here is derived from an EMBL/GenBank/DDBJ whole genome shotgun (WGS) entry which is preliminary data.</text>
</comment>
<reference evidence="1" key="1">
    <citation type="submission" date="2019-03" db="EMBL/GenBank/DDBJ databases">
        <title>Long read genome sequence of the mycoparasitic Pythium oligandrum ATCC 38472 isolated from sugarbeet rhizosphere.</title>
        <authorList>
            <person name="Gaulin E."/>
        </authorList>
    </citation>
    <scope>NUCLEOTIDE SEQUENCE</scope>
    <source>
        <strain evidence="1">ATCC 38472_TT</strain>
    </source>
</reference>
<dbReference type="Proteomes" id="UP000794436">
    <property type="component" value="Unassembled WGS sequence"/>
</dbReference>
<keyword evidence="2" id="KW-1185">Reference proteome</keyword>
<dbReference type="EMBL" id="SPLM01000039">
    <property type="protein sequence ID" value="TMW64590.1"/>
    <property type="molecule type" value="Genomic_DNA"/>
</dbReference>
<dbReference type="AlphaFoldDB" id="A0A8K1FI44"/>
<evidence type="ECO:0000313" key="1">
    <source>
        <dbReference type="EMBL" id="TMW64590.1"/>
    </source>
</evidence>
<organism evidence="1 2">
    <name type="scientific">Pythium oligandrum</name>
    <name type="common">Mycoparasitic fungus</name>
    <dbReference type="NCBI Taxonomy" id="41045"/>
    <lineage>
        <taxon>Eukaryota</taxon>
        <taxon>Sar</taxon>
        <taxon>Stramenopiles</taxon>
        <taxon>Oomycota</taxon>
        <taxon>Peronosporomycetes</taxon>
        <taxon>Pythiales</taxon>
        <taxon>Pythiaceae</taxon>
        <taxon>Pythium</taxon>
    </lineage>
</organism>
<sequence length="506" mass="58606">MEVWLLSTTEKEGEDNALYHRASSSHPTRWSELRGVLAAAMGTMSTFAGEPLVSAHFSIEDRENAIVGYVNLYEVLFVMVFDGKEALPARIVEYYTRSTCELLVSVMGYPDHNLGRWEQRTKGNFQLRRQLDSFFVGVFQCIERDLQWGTHLQGAFDGSVPAVMYHLEDLARLSAFQVIEPHFEKNSVVGFSLFYRQKLVIAKMRPDILKLVSQWLLQNEFDDKAHTSGQTGCSHVHLFTWHDAFYACHGVYPDNHSLIRINQGEVQYFYLIHHDDIEAFLPYRDNPARLLSIEDIDELASFADTHLRRHYDGYMTKLQALPSLQSSSLFCCVVVDKLRHAMYSSQLTTSHDQDPDQSRRWLKLFTDRVCSFQRTLFDTEVMDIAGEDKDRQQQRAKRWLPRVKLDTSDPDALLFRPLRPEDTEADLSAEDDAQIFPPVYHQLEREEAFRQREIHQEAERHMLSDGTSVWVVAEYYEAFNMFAICDSSVPLTLFEKEMDRLLLASS</sequence>
<proteinExistence type="predicted"/>
<dbReference type="OrthoDB" id="163176at2759"/>
<name>A0A8K1FI44_PYTOL</name>